<dbReference type="RefSeq" id="WP_188785667.1">
    <property type="nucleotide sequence ID" value="NZ_BMOC01000001.1"/>
</dbReference>
<evidence type="ECO:0000313" key="4">
    <source>
        <dbReference type="Proteomes" id="UP000653099"/>
    </source>
</evidence>
<feature type="domain" description="UspA" evidence="2">
    <location>
        <begin position="1"/>
        <end position="138"/>
    </location>
</feature>
<dbReference type="PIRSF" id="PIRSF006276">
    <property type="entry name" value="UspA"/>
    <property type="match status" value="1"/>
</dbReference>
<dbReference type="PANTHER" id="PTHR46268">
    <property type="entry name" value="STRESS RESPONSE PROTEIN NHAX"/>
    <property type="match status" value="1"/>
</dbReference>
<dbReference type="CDD" id="cd00293">
    <property type="entry name" value="USP-like"/>
    <property type="match status" value="1"/>
</dbReference>
<dbReference type="PANTHER" id="PTHR46268:SF6">
    <property type="entry name" value="UNIVERSAL STRESS PROTEIN UP12"/>
    <property type="match status" value="1"/>
</dbReference>
<dbReference type="AlphaFoldDB" id="A0A830EBZ4"/>
<reference evidence="3" key="2">
    <citation type="submission" date="2020-09" db="EMBL/GenBank/DDBJ databases">
        <authorList>
            <person name="Sun Q."/>
            <person name="Ohkuma M."/>
        </authorList>
    </citation>
    <scope>NUCLEOTIDE SEQUENCE</scope>
    <source>
        <strain evidence="3">JCM 14359</strain>
    </source>
</reference>
<comment type="caution">
    <text evidence="3">The sequence shown here is derived from an EMBL/GenBank/DDBJ whole genome shotgun (WGS) entry which is preliminary data.</text>
</comment>
<comment type="similarity">
    <text evidence="1">Belongs to the universal stress protein A family.</text>
</comment>
<accession>A0A830EBZ4</accession>
<dbReference type="EMBL" id="BMOC01000001">
    <property type="protein sequence ID" value="GGI96890.1"/>
    <property type="molecule type" value="Genomic_DNA"/>
</dbReference>
<organism evidence="3 4">
    <name type="scientific">Halobellus salinus</name>
    <dbReference type="NCBI Taxonomy" id="931585"/>
    <lineage>
        <taxon>Archaea</taxon>
        <taxon>Methanobacteriati</taxon>
        <taxon>Methanobacteriota</taxon>
        <taxon>Stenosarchaea group</taxon>
        <taxon>Halobacteria</taxon>
        <taxon>Halobacteriales</taxon>
        <taxon>Haloferacaceae</taxon>
        <taxon>Halobellus</taxon>
    </lineage>
</organism>
<sequence length="146" mass="15360">MYDRILLATDGSPTADRAASHAVALARQSGADLHAVYVIETRTAYDNAIVDPETVRENFRTEGETALTTVANRASPELAVATAVRDGVPHEELLAYVDDHDIDLVVMGSKGASAFKTVLLGSVTEAVLDAETVPVLVVDGPDGQGE</sequence>
<evidence type="ECO:0000259" key="2">
    <source>
        <dbReference type="Pfam" id="PF00582"/>
    </source>
</evidence>
<dbReference type="Pfam" id="PF00582">
    <property type="entry name" value="Usp"/>
    <property type="match status" value="1"/>
</dbReference>
<dbReference type="Gene3D" id="3.40.50.620">
    <property type="entry name" value="HUPs"/>
    <property type="match status" value="1"/>
</dbReference>
<dbReference type="SUPFAM" id="SSF52402">
    <property type="entry name" value="Adenine nucleotide alpha hydrolases-like"/>
    <property type="match status" value="1"/>
</dbReference>
<gene>
    <name evidence="3" type="ORF">GCM10008995_03620</name>
</gene>
<name>A0A830EBZ4_9EURY</name>
<keyword evidence="4" id="KW-1185">Reference proteome</keyword>
<evidence type="ECO:0000313" key="3">
    <source>
        <dbReference type="EMBL" id="GGI96890.1"/>
    </source>
</evidence>
<evidence type="ECO:0000256" key="1">
    <source>
        <dbReference type="ARBA" id="ARBA00008791"/>
    </source>
</evidence>
<proteinExistence type="inferred from homology"/>
<dbReference type="Proteomes" id="UP000653099">
    <property type="component" value="Unassembled WGS sequence"/>
</dbReference>
<dbReference type="InterPro" id="IPR014729">
    <property type="entry name" value="Rossmann-like_a/b/a_fold"/>
</dbReference>
<dbReference type="OrthoDB" id="105697at2157"/>
<dbReference type="PRINTS" id="PR01438">
    <property type="entry name" value="UNVRSLSTRESS"/>
</dbReference>
<protein>
    <submittedName>
        <fullName evidence="3">Universal stress protein UspA</fullName>
    </submittedName>
</protein>
<dbReference type="InterPro" id="IPR006016">
    <property type="entry name" value="UspA"/>
</dbReference>
<dbReference type="InterPro" id="IPR006015">
    <property type="entry name" value="Universal_stress_UspA"/>
</dbReference>
<reference evidence="3" key="1">
    <citation type="journal article" date="2014" name="Int. J. Syst. Evol. Microbiol.">
        <title>Complete genome sequence of Corynebacterium casei LMG S-19264T (=DSM 44701T), isolated from a smear-ripened cheese.</title>
        <authorList>
            <consortium name="US DOE Joint Genome Institute (JGI-PGF)"/>
            <person name="Walter F."/>
            <person name="Albersmeier A."/>
            <person name="Kalinowski J."/>
            <person name="Ruckert C."/>
        </authorList>
    </citation>
    <scope>NUCLEOTIDE SEQUENCE</scope>
    <source>
        <strain evidence="3">JCM 14359</strain>
    </source>
</reference>